<proteinExistence type="predicted"/>
<dbReference type="CDD" id="cd01561">
    <property type="entry name" value="CBS_like"/>
    <property type="match status" value="1"/>
</dbReference>
<dbReference type="Proteomes" id="UP001589535">
    <property type="component" value="Unassembled WGS sequence"/>
</dbReference>
<dbReference type="RefSeq" id="WP_378199846.1">
    <property type="nucleotide sequence ID" value="NZ_JBHMBK010000024.1"/>
</dbReference>
<evidence type="ECO:0000313" key="5">
    <source>
        <dbReference type="Proteomes" id="UP001589535"/>
    </source>
</evidence>
<dbReference type="InterPro" id="IPR001926">
    <property type="entry name" value="TrpB-like_PALP"/>
</dbReference>
<dbReference type="SUPFAM" id="SSF53686">
    <property type="entry name" value="Tryptophan synthase beta subunit-like PLP-dependent enzymes"/>
    <property type="match status" value="1"/>
</dbReference>
<keyword evidence="2" id="KW-0663">Pyridoxal phosphate</keyword>
<keyword evidence="5" id="KW-1185">Reference proteome</keyword>
<gene>
    <name evidence="4" type="ORF">ACFFTO_28910</name>
</gene>
<feature type="domain" description="Tryptophan synthase beta chain-like PALP" evidence="3">
    <location>
        <begin position="28"/>
        <end position="311"/>
    </location>
</feature>
<comment type="caution">
    <text evidence="4">The sequence shown here is derived from an EMBL/GenBank/DDBJ whole genome shotgun (WGS) entry which is preliminary data.</text>
</comment>
<reference evidence="4 5" key="1">
    <citation type="submission" date="2024-09" db="EMBL/GenBank/DDBJ databases">
        <authorList>
            <person name="Sun Q."/>
            <person name="Mori K."/>
        </authorList>
    </citation>
    <scope>NUCLEOTIDE SEQUENCE [LARGE SCALE GENOMIC DNA]</scope>
    <source>
        <strain evidence="4 5">JCM 13852</strain>
    </source>
</reference>
<evidence type="ECO:0000313" key="4">
    <source>
        <dbReference type="EMBL" id="MFB9688216.1"/>
    </source>
</evidence>
<evidence type="ECO:0000259" key="3">
    <source>
        <dbReference type="Pfam" id="PF00291"/>
    </source>
</evidence>
<sequence>MTVFPRQRTLPAPARLITTAPCGHSLAPAVGNTPVLWIDDPLSGSAHGFWAKLEGFNPGGMKDRPALHMVAAAKDRGELADGAPIVESTSGTLGLGLALAGGVHGHPVTLVTDPGIEPIVERLLTAYGTRVERVTKPHPSGGWQQARRDRVQRLLDEQSGAWCPDQYNNPDNVAAYAGLADELAAQLGRIDVLVCSVGTGGHSAGTFRALQRYFPRLRLIGVDTVGSTIFGQPARTRLMRGLGSSIHPRNVDYDAFDEVHWVAPHEAVWTCRRLAATHHATGGWSVGAVALVAGWVARTCDPDVRIAAVFPDGPQRYFDTVYNDDYCRRHGLLDAPPAVEPDVIAGPDERVVDRWTRCRQVVDPAPALSVGAAAGASW</sequence>
<organism evidence="4 5">
    <name type="scientific">Amycolatopsis plumensis</name>
    <dbReference type="NCBI Taxonomy" id="236508"/>
    <lineage>
        <taxon>Bacteria</taxon>
        <taxon>Bacillati</taxon>
        <taxon>Actinomycetota</taxon>
        <taxon>Actinomycetes</taxon>
        <taxon>Pseudonocardiales</taxon>
        <taxon>Pseudonocardiaceae</taxon>
        <taxon>Amycolatopsis</taxon>
    </lineage>
</organism>
<evidence type="ECO:0000256" key="1">
    <source>
        <dbReference type="ARBA" id="ARBA00001933"/>
    </source>
</evidence>
<evidence type="ECO:0000256" key="2">
    <source>
        <dbReference type="ARBA" id="ARBA00022898"/>
    </source>
</evidence>
<dbReference type="Pfam" id="PF00291">
    <property type="entry name" value="PALP"/>
    <property type="match status" value="1"/>
</dbReference>
<protein>
    <submittedName>
        <fullName evidence="4">PLP-dependent cysteine synthase family protein</fullName>
    </submittedName>
</protein>
<comment type="cofactor">
    <cofactor evidence="1">
        <name>pyridoxal 5'-phosphate</name>
        <dbReference type="ChEBI" id="CHEBI:597326"/>
    </cofactor>
</comment>
<name>A0ABV5UCR3_9PSEU</name>
<dbReference type="InterPro" id="IPR036052">
    <property type="entry name" value="TrpB-like_PALP_sf"/>
</dbReference>
<accession>A0ABV5UCR3</accession>
<dbReference type="Gene3D" id="3.40.50.1100">
    <property type="match status" value="2"/>
</dbReference>
<dbReference type="PANTHER" id="PTHR10314">
    <property type="entry name" value="CYSTATHIONINE BETA-SYNTHASE"/>
    <property type="match status" value="1"/>
</dbReference>
<dbReference type="InterPro" id="IPR050214">
    <property type="entry name" value="Cys_Synth/Cystath_Beta-Synth"/>
</dbReference>
<dbReference type="EMBL" id="JBHMBK010000024">
    <property type="protein sequence ID" value="MFB9688216.1"/>
    <property type="molecule type" value="Genomic_DNA"/>
</dbReference>